<protein>
    <recommendedName>
        <fullName evidence="13">Pulmonary surfactant-associated protein B</fullName>
    </recommendedName>
    <alternativeName>
        <fullName evidence="14">Pulmonary surfactant-associated proteolipid SPL(Phe)</fullName>
    </alternativeName>
</protein>
<feature type="coiled-coil region" evidence="15">
    <location>
        <begin position="69"/>
        <end position="124"/>
    </location>
</feature>
<evidence type="ECO:0000256" key="11">
    <source>
        <dbReference type="ARBA" id="ARBA00023180"/>
    </source>
</evidence>
<dbReference type="InterPro" id="IPR008138">
    <property type="entry name" value="SapB_2"/>
</dbReference>
<reference evidence="19 20" key="1">
    <citation type="journal article" date="2020" name="Nat. Commun.">
        <title>Genome of Tripterygium wilfordii and identification of cytochrome P450 involved in triptolide biosynthesis.</title>
        <authorList>
            <person name="Tu L."/>
            <person name="Su P."/>
            <person name="Zhang Z."/>
            <person name="Gao L."/>
            <person name="Wang J."/>
            <person name="Hu T."/>
            <person name="Zhou J."/>
            <person name="Zhang Y."/>
            <person name="Zhao Y."/>
            <person name="Liu Y."/>
            <person name="Song Y."/>
            <person name="Tong Y."/>
            <person name="Lu Y."/>
            <person name="Yang J."/>
            <person name="Xu C."/>
            <person name="Jia M."/>
            <person name="Peters R.J."/>
            <person name="Huang L."/>
            <person name="Gao W."/>
        </authorList>
    </citation>
    <scope>NUCLEOTIDE SEQUENCE [LARGE SCALE GENOMIC DNA]</scope>
    <source>
        <strain evidence="20">cv. XIE 37</strain>
        <tissue evidence="19">Leaf</tissue>
    </source>
</reference>
<feature type="region of interest" description="Disordered" evidence="16">
    <location>
        <begin position="15"/>
        <end position="34"/>
    </location>
</feature>
<keyword evidence="17" id="KW-0472">Membrane</keyword>
<evidence type="ECO:0000256" key="2">
    <source>
        <dbReference type="ARBA" id="ARBA00005485"/>
    </source>
</evidence>
<comment type="caution">
    <text evidence="19">The sequence shown here is derived from an EMBL/GenBank/DDBJ whole genome shotgun (WGS) entry which is preliminary data.</text>
</comment>
<dbReference type="SUPFAM" id="SSF47862">
    <property type="entry name" value="Saposin"/>
    <property type="match status" value="2"/>
</dbReference>
<evidence type="ECO:0000256" key="5">
    <source>
        <dbReference type="ARBA" id="ARBA00022729"/>
    </source>
</evidence>
<evidence type="ECO:0000256" key="7">
    <source>
        <dbReference type="ARBA" id="ARBA00022750"/>
    </source>
</evidence>
<dbReference type="InterPro" id="IPR007856">
    <property type="entry name" value="SapB_1"/>
</dbReference>
<organism evidence="19 20">
    <name type="scientific">Tripterygium wilfordii</name>
    <name type="common">Thunder God vine</name>
    <dbReference type="NCBI Taxonomy" id="458696"/>
    <lineage>
        <taxon>Eukaryota</taxon>
        <taxon>Viridiplantae</taxon>
        <taxon>Streptophyta</taxon>
        <taxon>Embryophyta</taxon>
        <taxon>Tracheophyta</taxon>
        <taxon>Spermatophyta</taxon>
        <taxon>Magnoliopsida</taxon>
        <taxon>eudicotyledons</taxon>
        <taxon>Gunneridae</taxon>
        <taxon>Pentapetalae</taxon>
        <taxon>rosids</taxon>
        <taxon>fabids</taxon>
        <taxon>Celastrales</taxon>
        <taxon>Celastraceae</taxon>
        <taxon>Tripterygium</taxon>
    </lineage>
</organism>
<keyword evidence="11" id="KW-0325">Glycoprotein</keyword>
<feature type="coiled-coil region" evidence="15">
    <location>
        <begin position="178"/>
        <end position="283"/>
    </location>
</feature>
<keyword evidence="7" id="KW-0378">Hydrolase</keyword>
<evidence type="ECO:0000259" key="18">
    <source>
        <dbReference type="PROSITE" id="PS50015"/>
    </source>
</evidence>
<comment type="subcellular location">
    <subcellularLocation>
        <location evidence="1">Secreted</location>
        <location evidence="1">Extracellular space</location>
    </subcellularLocation>
</comment>
<evidence type="ECO:0000256" key="14">
    <source>
        <dbReference type="ARBA" id="ARBA00041785"/>
    </source>
</evidence>
<keyword evidence="17" id="KW-0812">Transmembrane</keyword>
<keyword evidence="5" id="KW-0732">Signal</keyword>
<comment type="function">
    <text evidence="12">Pulmonary surfactant-associated proteins promote alveolar stability by lowering the surface tension at the air-liquid interface in the peripheral air spaces. SP-B increases the collapse pressure of palmitic acid to nearly 70 millinewtons per meter.</text>
</comment>
<dbReference type="GO" id="GO:0006508">
    <property type="term" value="P:proteolysis"/>
    <property type="evidence" value="ECO:0007669"/>
    <property type="project" value="UniProtKB-KW"/>
</dbReference>
<feature type="transmembrane region" description="Helical" evidence="17">
    <location>
        <begin position="696"/>
        <end position="715"/>
    </location>
</feature>
<evidence type="ECO:0000313" key="20">
    <source>
        <dbReference type="Proteomes" id="UP000593562"/>
    </source>
</evidence>
<dbReference type="GO" id="GO:0004190">
    <property type="term" value="F:aspartic-type endopeptidase activity"/>
    <property type="evidence" value="ECO:0007669"/>
    <property type="project" value="UniProtKB-KW"/>
</dbReference>
<keyword evidence="6" id="KW-0677">Repeat</keyword>
<evidence type="ECO:0000256" key="1">
    <source>
        <dbReference type="ARBA" id="ARBA00004239"/>
    </source>
</evidence>
<dbReference type="GO" id="GO:0005829">
    <property type="term" value="C:cytosol"/>
    <property type="evidence" value="ECO:0007669"/>
    <property type="project" value="TreeGrafter"/>
</dbReference>
<keyword evidence="7" id="KW-0064">Aspartyl protease</keyword>
<name>A0A7J7DWK1_TRIWF</name>
<dbReference type="FunFam" id="1.10.225.10:FF:000008">
    <property type="entry name" value="Pulmonary surfactant-associated protein B"/>
    <property type="match status" value="1"/>
</dbReference>
<evidence type="ECO:0000256" key="16">
    <source>
        <dbReference type="SAM" id="MobiDB-lite"/>
    </source>
</evidence>
<accession>A0A7J7DWK1</accession>
<dbReference type="Gene3D" id="1.10.225.10">
    <property type="entry name" value="Saposin-like"/>
    <property type="match status" value="2"/>
</dbReference>
<feature type="transmembrane region" description="Helical" evidence="17">
    <location>
        <begin position="656"/>
        <end position="676"/>
    </location>
</feature>
<dbReference type="GO" id="GO:0005576">
    <property type="term" value="C:extracellular region"/>
    <property type="evidence" value="ECO:0007669"/>
    <property type="project" value="UniProtKB-SubCell"/>
</dbReference>
<sequence length="936" mass="105029">MEPVIGEEFESVEKMRCNEVDSSSGKKEENGRVEIDTSAPFESVKEAATRFGGIGYWKPSQYKISELEHEMEEVDIVKMEKLAAELEKDLVIKEREALDVLKELESTKMIVDELKSKLQKQASELNVRSESNVEDTNETPACIEANKENHETHVGHLNLVEGLGSCPSSAPGLILMELKQAKLNISRTTNDLADIRASVESLKRKLEKERTSLENTRERLALNLSKISSIEEELNETKLKLQLAKDTEIKDGSENHLDISRELQRLTCEAEQFKKMGENARLEVSRAISEIGLTKAKIKTTETRLVAARKVKEAARASEASAVAEIKALPSSGYTLGNSLQKPEVVTLSYEEYSSLSCKVRDADELSKIRVIEAMLQVDKANVSKMEILKMVEKATEEVKTSKKALEEALSRVEAANRGKLAVEEALRRWRSDHGQKRCSVHKSTKFKSSYPSHNHRESFMLDVNGLNLAGDGSTVPVLKPTLSIGQILSRKLLLPEEFETGKRTVKKKVSLGQMLGKQNGNVQPSQEADKESGYKQFSGKRKKYGFARFSLLLTKQHKKKTKPTLNLRSASGCRGQTHIGFLCFEFHGACILFSFFPSLIFQESSTQNLFLWVIPPLMQLEKSNGPSHAESFEKWAWPNRYPHIVLIKVTPLRRIYMFVSWFHLIAGLHTLAIVIEYAIEHGGKGNYGQRGRKDIGIMGVRVGLLFLLVLGVTWTCDARTVVTFKPNKVVYDISGNQKHESRIRALEVSRTDRVCTLCEEFTTEAIGYLSENKTQTEVLDMLHKACSRASSFKEQCLILVDYYAPLFFLEVSSIQPGDFCMKVNLCEQIALISPKIHEDTCGICQRAVSEVLIKLKDPDTQLEIIEQLLKACNSMNSFTTKCKKMVFEYGPIILANAEQFLETTDVCTILQACKSHTETARQSLLSVGVPLLADS</sequence>
<dbReference type="GO" id="GO:0006629">
    <property type="term" value="P:lipid metabolic process"/>
    <property type="evidence" value="ECO:0007669"/>
    <property type="project" value="InterPro"/>
</dbReference>
<dbReference type="EMBL" id="JAAARO010000003">
    <property type="protein sequence ID" value="KAF5750752.1"/>
    <property type="molecule type" value="Genomic_DNA"/>
</dbReference>
<dbReference type="PROSITE" id="PS50015">
    <property type="entry name" value="SAP_B"/>
    <property type="match status" value="2"/>
</dbReference>
<evidence type="ECO:0000256" key="15">
    <source>
        <dbReference type="SAM" id="Coils"/>
    </source>
</evidence>
<keyword evidence="8 15" id="KW-0175">Coiled coil</keyword>
<evidence type="ECO:0000256" key="12">
    <source>
        <dbReference type="ARBA" id="ARBA00037221"/>
    </source>
</evidence>
<comment type="similarity">
    <text evidence="2">Belongs to the WEB family.</text>
</comment>
<dbReference type="SMART" id="SM00741">
    <property type="entry name" value="SapB"/>
    <property type="match status" value="2"/>
</dbReference>
<evidence type="ECO:0000313" key="19">
    <source>
        <dbReference type="EMBL" id="KAF5750752.1"/>
    </source>
</evidence>
<evidence type="ECO:0000256" key="10">
    <source>
        <dbReference type="ARBA" id="ARBA00023157"/>
    </source>
</evidence>
<keyword evidence="17" id="KW-1133">Transmembrane helix</keyword>
<dbReference type="InterPro" id="IPR008139">
    <property type="entry name" value="SaposinB_dom"/>
</dbReference>
<evidence type="ECO:0000256" key="13">
    <source>
        <dbReference type="ARBA" id="ARBA00041094"/>
    </source>
</evidence>
<dbReference type="PANTHER" id="PTHR32054:SF4">
    <property type="entry name" value="OS07G0677900 PROTEIN"/>
    <property type="match status" value="1"/>
</dbReference>
<feature type="domain" description="Saposin B-type" evidence="18">
    <location>
        <begin position="752"/>
        <end position="831"/>
    </location>
</feature>
<feature type="domain" description="Saposin B-type" evidence="18">
    <location>
        <begin position="838"/>
        <end position="918"/>
    </location>
</feature>
<dbReference type="Pfam" id="PF05184">
    <property type="entry name" value="SapB_1"/>
    <property type="match status" value="2"/>
</dbReference>
<dbReference type="InterPro" id="IPR008545">
    <property type="entry name" value="Web"/>
</dbReference>
<dbReference type="FunCoup" id="A0A7J7DWK1">
    <property type="interactions" value="259"/>
</dbReference>
<dbReference type="InterPro" id="IPR011001">
    <property type="entry name" value="Saposin-like"/>
</dbReference>
<feature type="coiled-coil region" evidence="15">
    <location>
        <begin position="389"/>
        <end position="416"/>
    </location>
</feature>
<evidence type="ECO:0000256" key="8">
    <source>
        <dbReference type="ARBA" id="ARBA00023054"/>
    </source>
</evidence>
<gene>
    <name evidence="19" type="ORF">HS088_TW03G01091</name>
</gene>
<keyword evidence="3" id="KW-0964">Secreted</keyword>
<evidence type="ECO:0000256" key="6">
    <source>
        <dbReference type="ARBA" id="ARBA00022737"/>
    </source>
</evidence>
<evidence type="ECO:0000256" key="9">
    <source>
        <dbReference type="ARBA" id="ARBA00023145"/>
    </source>
</evidence>
<dbReference type="AlphaFoldDB" id="A0A7J7DWK1"/>
<keyword evidence="20" id="KW-1185">Reference proteome</keyword>
<keyword evidence="4" id="KW-0645">Protease</keyword>
<dbReference type="GO" id="GO:0009904">
    <property type="term" value="P:chloroplast accumulation movement"/>
    <property type="evidence" value="ECO:0007669"/>
    <property type="project" value="TreeGrafter"/>
</dbReference>
<dbReference type="Pfam" id="PF05701">
    <property type="entry name" value="WEMBL"/>
    <property type="match status" value="2"/>
</dbReference>
<dbReference type="PANTHER" id="PTHR32054">
    <property type="entry name" value="HEAVY CHAIN, PUTATIVE, EXPRESSED-RELATED-RELATED"/>
    <property type="match status" value="1"/>
</dbReference>
<evidence type="ECO:0000256" key="4">
    <source>
        <dbReference type="ARBA" id="ARBA00022670"/>
    </source>
</evidence>
<dbReference type="Pfam" id="PF03489">
    <property type="entry name" value="SapB_2"/>
    <property type="match status" value="1"/>
</dbReference>
<keyword evidence="10" id="KW-1015">Disulfide bond</keyword>
<keyword evidence="9" id="KW-0865">Zymogen</keyword>
<dbReference type="Proteomes" id="UP000593562">
    <property type="component" value="Unassembled WGS sequence"/>
</dbReference>
<proteinExistence type="inferred from homology"/>
<evidence type="ECO:0000256" key="3">
    <source>
        <dbReference type="ARBA" id="ARBA00022525"/>
    </source>
</evidence>
<dbReference type="GO" id="GO:0009903">
    <property type="term" value="P:chloroplast avoidance movement"/>
    <property type="evidence" value="ECO:0007669"/>
    <property type="project" value="TreeGrafter"/>
</dbReference>
<dbReference type="InParanoid" id="A0A7J7DWK1"/>
<evidence type="ECO:0000256" key="17">
    <source>
        <dbReference type="SAM" id="Phobius"/>
    </source>
</evidence>